<dbReference type="Proteomes" id="UP000054564">
    <property type="component" value="Unassembled WGS sequence"/>
</dbReference>
<keyword evidence="1" id="KW-0732">Signal</keyword>
<organism evidence="2 3">
    <name type="scientific">Puccinia striiformis f. sp. tritici PST-78</name>
    <dbReference type="NCBI Taxonomy" id="1165861"/>
    <lineage>
        <taxon>Eukaryota</taxon>
        <taxon>Fungi</taxon>
        <taxon>Dikarya</taxon>
        <taxon>Basidiomycota</taxon>
        <taxon>Pucciniomycotina</taxon>
        <taxon>Pucciniomycetes</taxon>
        <taxon>Pucciniales</taxon>
        <taxon>Pucciniaceae</taxon>
        <taxon>Puccinia</taxon>
    </lineage>
</organism>
<feature type="signal peptide" evidence="1">
    <location>
        <begin position="1"/>
        <end position="22"/>
    </location>
</feature>
<dbReference type="AlphaFoldDB" id="A0A0L0VB63"/>
<evidence type="ECO:0000313" key="2">
    <source>
        <dbReference type="EMBL" id="KNE96500.1"/>
    </source>
</evidence>
<dbReference type="EMBL" id="AJIL01000081">
    <property type="protein sequence ID" value="KNE96500.1"/>
    <property type="molecule type" value="Genomic_DNA"/>
</dbReference>
<protein>
    <recommendedName>
        <fullName evidence="4">Dynamin stalk domain-containing protein</fullName>
    </recommendedName>
</protein>
<comment type="caution">
    <text evidence="2">The sequence shown here is derived from an EMBL/GenBank/DDBJ whole genome shotgun (WGS) entry which is preliminary data.</text>
</comment>
<evidence type="ECO:0000313" key="3">
    <source>
        <dbReference type="Proteomes" id="UP000054564"/>
    </source>
</evidence>
<keyword evidence="3" id="KW-1185">Reference proteome</keyword>
<reference evidence="3" key="1">
    <citation type="submission" date="2014-03" db="EMBL/GenBank/DDBJ databases">
        <title>The Genome Sequence of Puccinia striiformis f. sp. tritici PST-78.</title>
        <authorList>
            <consortium name="The Broad Institute Genome Sequencing Platform"/>
            <person name="Cuomo C."/>
            <person name="Hulbert S."/>
            <person name="Chen X."/>
            <person name="Walker B."/>
            <person name="Young S.K."/>
            <person name="Zeng Q."/>
            <person name="Gargeya S."/>
            <person name="Fitzgerald M."/>
            <person name="Haas B."/>
            <person name="Abouelleil A."/>
            <person name="Alvarado L."/>
            <person name="Arachchi H.M."/>
            <person name="Berlin A.M."/>
            <person name="Chapman S.B."/>
            <person name="Goldberg J."/>
            <person name="Griggs A."/>
            <person name="Gujja S."/>
            <person name="Hansen M."/>
            <person name="Howarth C."/>
            <person name="Imamovic A."/>
            <person name="Larimer J."/>
            <person name="McCowan C."/>
            <person name="Montmayeur A."/>
            <person name="Murphy C."/>
            <person name="Neiman D."/>
            <person name="Pearson M."/>
            <person name="Priest M."/>
            <person name="Roberts A."/>
            <person name="Saif S."/>
            <person name="Shea T."/>
            <person name="Sisk P."/>
            <person name="Sykes S."/>
            <person name="Wortman J."/>
            <person name="Nusbaum C."/>
            <person name="Birren B."/>
        </authorList>
    </citation>
    <scope>NUCLEOTIDE SEQUENCE [LARGE SCALE GENOMIC DNA]</scope>
    <source>
        <strain evidence="3">race PST-78</strain>
    </source>
</reference>
<name>A0A0L0VB63_9BASI</name>
<feature type="chain" id="PRO_5005549017" description="Dynamin stalk domain-containing protein" evidence="1">
    <location>
        <begin position="23"/>
        <end position="212"/>
    </location>
</feature>
<evidence type="ECO:0008006" key="4">
    <source>
        <dbReference type="Google" id="ProtNLM"/>
    </source>
</evidence>
<proteinExistence type="predicted"/>
<sequence>MRLHYSCPLLLLQLFIIRELYAAVLPTIPENPVLCEPESVLLKTADAVLDEVVDPLREDIVSSDQSEHTQNFPQLHHDGADLIESTFGRVARNLVDQRKNQSDDMDPISQNLPFPRYTVLKLDQLFRKIDRSIRSDYSPGFRDIRPEIYLDQMKRRFHNRIRPLIILGFKSQIETMAKNGHEAEIAALSMELAPILDHMMKLTAIPVSPSKY</sequence>
<accession>A0A0L0VB63</accession>
<gene>
    <name evidence="2" type="ORF">PSTG_10207</name>
</gene>
<evidence type="ECO:0000256" key="1">
    <source>
        <dbReference type="SAM" id="SignalP"/>
    </source>
</evidence>